<dbReference type="RefSeq" id="WP_342307227.1">
    <property type="nucleotide sequence ID" value="NZ_CP150849.1"/>
</dbReference>
<sequence length="72" mass="8178">MQGDPARCRAARGRGRHRRVTRSRQAELPRCSPLREWLDAAVKRKAIENEPNGDPNDSAPDRMKTAKPLFVL</sequence>
<gene>
    <name evidence="2" type="ORF">WN985_10960</name>
</gene>
<evidence type="ECO:0000313" key="2">
    <source>
        <dbReference type="EMBL" id="WZW52913.1"/>
    </source>
</evidence>
<feature type="region of interest" description="Disordered" evidence="1">
    <location>
        <begin position="45"/>
        <end position="72"/>
    </location>
</feature>
<keyword evidence="3" id="KW-1185">Reference proteome</keyword>
<evidence type="ECO:0000256" key="1">
    <source>
        <dbReference type="SAM" id="MobiDB-lite"/>
    </source>
</evidence>
<organism evidence="2 3">
    <name type="scientific">Burkholderia pyrrocinia</name>
    <name type="common">Pseudomonas pyrrocinia</name>
    <dbReference type="NCBI Taxonomy" id="60550"/>
    <lineage>
        <taxon>Bacteria</taxon>
        <taxon>Pseudomonadati</taxon>
        <taxon>Pseudomonadota</taxon>
        <taxon>Betaproteobacteria</taxon>
        <taxon>Burkholderiales</taxon>
        <taxon>Burkholderiaceae</taxon>
        <taxon>Burkholderia</taxon>
        <taxon>Burkholderia cepacia complex</taxon>
    </lineage>
</organism>
<reference evidence="2 3" key="1">
    <citation type="submission" date="2024-04" db="EMBL/GenBank/DDBJ databases">
        <title>Biological Control Activity of Plant Growth Promoting Rhizobacteria Burkholderia pyrrocinia BX1 against Tobacco black shank Introduction Tobacco black shank (TBS) caused by the oomycete Phytophthora. nicotianae (P. nicotianae) has become a destructive soil.</title>
        <authorList>
            <person name="Liu X."/>
            <person name="Shu C."/>
        </authorList>
    </citation>
    <scope>NUCLEOTIDE SEQUENCE [LARGE SCALE GENOMIC DNA]</scope>
    <source>
        <strain evidence="2 3">BX1</strain>
    </source>
</reference>
<protein>
    <submittedName>
        <fullName evidence="2">Uncharacterized protein</fullName>
    </submittedName>
</protein>
<feature type="compositionally biased region" description="Basic residues" evidence="1">
    <location>
        <begin position="9"/>
        <end position="22"/>
    </location>
</feature>
<dbReference type="Proteomes" id="UP001484179">
    <property type="component" value="Chromosome 1"/>
</dbReference>
<proteinExistence type="predicted"/>
<evidence type="ECO:0000313" key="3">
    <source>
        <dbReference type="Proteomes" id="UP001484179"/>
    </source>
</evidence>
<accession>A0ABZ3BD42</accession>
<dbReference type="EMBL" id="CP150849">
    <property type="protein sequence ID" value="WZW52913.1"/>
    <property type="molecule type" value="Genomic_DNA"/>
</dbReference>
<feature type="region of interest" description="Disordered" evidence="1">
    <location>
        <begin position="1"/>
        <end position="27"/>
    </location>
</feature>
<name>A0ABZ3BD42_BURPY</name>